<sequence>MVSLFSCVSLVGFLCITLMILPVISSTIENSTDPNGQTSPAGVYPSLCSHRQHGSSPPGGGSRGGSCTPTRPSTLPPSSGYYHSPPSSPAVVLPPPSPTLTPVAPSVPSPPAIIDPNSPPFTSIYWRNHPGIIWGLLGWWGTVGSVFGVPTLPGLHASDTLQQALSNTRTDGFGALYREGTASFLNSMADSKFPFTTKLVKASFLAALSSNGAATAQARLFKLANENQLHLGPLI</sequence>
<reference evidence="3" key="1">
    <citation type="submission" date="2023-05" db="EMBL/GenBank/DDBJ databases">
        <title>Nepenthes gracilis genome sequencing.</title>
        <authorList>
            <person name="Fukushima K."/>
        </authorList>
    </citation>
    <scope>NUCLEOTIDE SEQUENCE</scope>
    <source>
        <strain evidence="3">SING2019-196</strain>
    </source>
</reference>
<name>A0AAD3XNP0_NEPGR</name>
<feature type="compositionally biased region" description="Polar residues" evidence="1">
    <location>
        <begin position="31"/>
        <end position="40"/>
    </location>
</feature>
<dbReference type="EMBL" id="BSYO01000010">
    <property type="protein sequence ID" value="GMH10936.1"/>
    <property type="molecule type" value="Genomic_DNA"/>
</dbReference>
<dbReference type="Proteomes" id="UP001279734">
    <property type="component" value="Unassembled WGS sequence"/>
</dbReference>
<keyword evidence="2" id="KW-0732">Signal</keyword>
<feature type="signal peptide" evidence="2">
    <location>
        <begin position="1"/>
        <end position="26"/>
    </location>
</feature>
<evidence type="ECO:0000313" key="4">
    <source>
        <dbReference type="Proteomes" id="UP001279734"/>
    </source>
</evidence>
<accession>A0AAD3XNP0</accession>
<organism evidence="3 4">
    <name type="scientific">Nepenthes gracilis</name>
    <name type="common">Slender pitcher plant</name>
    <dbReference type="NCBI Taxonomy" id="150966"/>
    <lineage>
        <taxon>Eukaryota</taxon>
        <taxon>Viridiplantae</taxon>
        <taxon>Streptophyta</taxon>
        <taxon>Embryophyta</taxon>
        <taxon>Tracheophyta</taxon>
        <taxon>Spermatophyta</taxon>
        <taxon>Magnoliopsida</taxon>
        <taxon>eudicotyledons</taxon>
        <taxon>Gunneridae</taxon>
        <taxon>Pentapetalae</taxon>
        <taxon>Caryophyllales</taxon>
        <taxon>Nepenthaceae</taxon>
        <taxon>Nepenthes</taxon>
    </lineage>
</organism>
<dbReference type="AlphaFoldDB" id="A0AAD3XNP0"/>
<feature type="region of interest" description="Disordered" evidence="1">
    <location>
        <begin position="31"/>
        <end position="111"/>
    </location>
</feature>
<dbReference type="PANTHER" id="PTHR33210">
    <property type="entry name" value="PROTODERMAL FACTOR 1"/>
    <property type="match status" value="1"/>
</dbReference>
<evidence type="ECO:0000256" key="1">
    <source>
        <dbReference type="SAM" id="MobiDB-lite"/>
    </source>
</evidence>
<evidence type="ECO:0000256" key="2">
    <source>
        <dbReference type="SAM" id="SignalP"/>
    </source>
</evidence>
<feature type="compositionally biased region" description="Low complexity" evidence="1">
    <location>
        <begin position="65"/>
        <end position="85"/>
    </location>
</feature>
<protein>
    <submittedName>
        <fullName evidence="3">Uncharacterized protein</fullName>
    </submittedName>
</protein>
<proteinExistence type="predicted"/>
<feature type="chain" id="PRO_5042196768" evidence="2">
    <location>
        <begin position="27"/>
        <end position="235"/>
    </location>
</feature>
<comment type="caution">
    <text evidence="3">The sequence shown here is derived from an EMBL/GenBank/DDBJ whole genome shotgun (WGS) entry which is preliminary data.</text>
</comment>
<dbReference type="InterPro" id="IPR039923">
    <property type="entry name" value="Protodermal_1"/>
</dbReference>
<feature type="compositionally biased region" description="Pro residues" evidence="1">
    <location>
        <begin position="86"/>
        <end position="111"/>
    </location>
</feature>
<keyword evidence="4" id="KW-1185">Reference proteome</keyword>
<gene>
    <name evidence="3" type="ORF">Nepgr_012777</name>
</gene>
<dbReference type="PANTHER" id="PTHR33210:SF18">
    <property type="entry name" value="PROTODERMAL FACTOR 1"/>
    <property type="match status" value="1"/>
</dbReference>
<evidence type="ECO:0000313" key="3">
    <source>
        <dbReference type="EMBL" id="GMH10936.1"/>
    </source>
</evidence>